<protein>
    <submittedName>
        <fullName evidence="5">Site-specific integrase</fullName>
    </submittedName>
</protein>
<dbReference type="EMBL" id="JAPDHV010000007">
    <property type="protein sequence ID" value="MCW3162470.1"/>
    <property type="molecule type" value="Genomic_DNA"/>
</dbReference>
<dbReference type="Pfam" id="PF00589">
    <property type="entry name" value="Phage_integrase"/>
    <property type="match status" value="1"/>
</dbReference>
<dbReference type="InterPro" id="IPR010998">
    <property type="entry name" value="Integrase_recombinase_N"/>
</dbReference>
<dbReference type="SUPFAM" id="SSF56349">
    <property type="entry name" value="DNA breaking-rejoining enzymes"/>
    <property type="match status" value="1"/>
</dbReference>
<dbReference type="InterPro" id="IPR025269">
    <property type="entry name" value="SAM-like_dom"/>
</dbReference>
<organism evidence="5 6">
    <name type="scientific">Chryseobacterium oryctis</name>
    <dbReference type="NCBI Taxonomy" id="2952618"/>
    <lineage>
        <taxon>Bacteria</taxon>
        <taxon>Pseudomonadati</taxon>
        <taxon>Bacteroidota</taxon>
        <taxon>Flavobacteriia</taxon>
        <taxon>Flavobacteriales</taxon>
        <taxon>Weeksellaceae</taxon>
        <taxon>Chryseobacterium group</taxon>
        <taxon>Chryseobacterium</taxon>
    </lineage>
</organism>
<evidence type="ECO:0000256" key="1">
    <source>
        <dbReference type="ARBA" id="ARBA00008857"/>
    </source>
</evidence>
<proteinExistence type="inferred from homology"/>
<reference evidence="5" key="1">
    <citation type="submission" date="2022-10" db="EMBL/GenBank/DDBJ databases">
        <title>Chryseobacterium babae sp. nov. isolated from the gut of the beetle Oryctes rhinoceros, and Chryseobacterium kimseyorum sp. nov., isolated from a stick insect rearing cage.</title>
        <authorList>
            <person name="Shelomi M."/>
            <person name="Han C.-J."/>
            <person name="Chen W.-M."/>
            <person name="Chen H.-K."/>
            <person name="Liaw S.-J."/>
            <person name="Muhle E."/>
            <person name="Clermont D."/>
        </authorList>
    </citation>
    <scope>NUCLEOTIDE SEQUENCE</scope>
    <source>
        <strain evidence="5">WLa1L2M3</strain>
    </source>
</reference>
<dbReference type="PANTHER" id="PTHR30349:SF64">
    <property type="entry name" value="PROPHAGE INTEGRASE INTD-RELATED"/>
    <property type="match status" value="1"/>
</dbReference>
<dbReference type="PANTHER" id="PTHR30349">
    <property type="entry name" value="PHAGE INTEGRASE-RELATED"/>
    <property type="match status" value="1"/>
</dbReference>
<dbReference type="Pfam" id="PF17293">
    <property type="entry name" value="Arm-DNA-bind_5"/>
    <property type="match status" value="1"/>
</dbReference>
<comment type="caution">
    <text evidence="5">The sequence shown here is derived from an EMBL/GenBank/DDBJ whole genome shotgun (WGS) entry which is preliminary data.</text>
</comment>
<keyword evidence="3" id="KW-0233">DNA recombination</keyword>
<dbReference type="Gene3D" id="1.10.150.130">
    <property type="match status" value="1"/>
</dbReference>
<sequence length="404" mass="47662">MNNNKLSILFLLQKVKVNQQGKCPIRCRITFQQDRKEFSLGLFINPNNWNSKQQKAKPPNEENSFINTQLGLIKNEINQAFLFLQVNEETFDVEDIFLQYKGGIPKKNKTVLHVFNEHNDKLEKLVGKDYTIGTLWKFKQAKQLLKDYLKHQYNKNDYQFKDMNLKFVQDYEFYLKYEKNLALATVNKTIQRFRRMIRIAISEGIIDKDPFILCRVKLIKKEVVYLTTEELESLEKHQFSQFRLQQVADMFIFCCYTGLAYNEMSNLEAKHIVKGFDGNYWIKMIREKTQKEISIPLLSKSANIIEKYQKIGNINRILPKISNQKFNSYLKEIAEIIGIQKNLTHHIVRKTFATTVLLYNDVPIEIVSELLGHSKITITQEHYAKVVNKKVSEQMIKLSKKLER</sequence>
<name>A0ABT3HRR1_9FLAO</name>
<comment type="similarity">
    <text evidence="1">Belongs to the 'phage' integrase family.</text>
</comment>
<evidence type="ECO:0000256" key="3">
    <source>
        <dbReference type="ARBA" id="ARBA00023172"/>
    </source>
</evidence>
<dbReference type="RefSeq" id="WP_264744387.1">
    <property type="nucleotide sequence ID" value="NZ_JAPDHV010000007.1"/>
</dbReference>
<evidence type="ECO:0000313" key="5">
    <source>
        <dbReference type="EMBL" id="MCW3162470.1"/>
    </source>
</evidence>
<dbReference type="Gene3D" id="1.10.443.10">
    <property type="entry name" value="Intergrase catalytic core"/>
    <property type="match status" value="1"/>
</dbReference>
<feature type="domain" description="Tyr recombinase" evidence="4">
    <location>
        <begin position="221"/>
        <end position="396"/>
    </location>
</feature>
<keyword evidence="6" id="KW-1185">Reference proteome</keyword>
<dbReference type="InterPro" id="IPR002104">
    <property type="entry name" value="Integrase_catalytic"/>
</dbReference>
<dbReference type="InterPro" id="IPR011010">
    <property type="entry name" value="DNA_brk_join_enz"/>
</dbReference>
<accession>A0ABT3HRR1</accession>
<keyword evidence="2" id="KW-0238">DNA-binding</keyword>
<dbReference type="InterPro" id="IPR050090">
    <property type="entry name" value="Tyrosine_recombinase_XerCD"/>
</dbReference>
<dbReference type="Proteomes" id="UP001163719">
    <property type="component" value="Unassembled WGS sequence"/>
</dbReference>
<evidence type="ECO:0000313" key="6">
    <source>
        <dbReference type="Proteomes" id="UP001163719"/>
    </source>
</evidence>
<dbReference type="CDD" id="cd01185">
    <property type="entry name" value="INTN1_C_like"/>
    <property type="match status" value="1"/>
</dbReference>
<evidence type="ECO:0000256" key="2">
    <source>
        <dbReference type="ARBA" id="ARBA00023125"/>
    </source>
</evidence>
<dbReference type="InterPro" id="IPR035386">
    <property type="entry name" value="Arm-DNA-bind_5"/>
</dbReference>
<gene>
    <name evidence="5" type="ORF">OH806_14460</name>
</gene>
<dbReference type="PROSITE" id="PS51898">
    <property type="entry name" value="TYR_RECOMBINASE"/>
    <property type="match status" value="1"/>
</dbReference>
<dbReference type="InterPro" id="IPR013762">
    <property type="entry name" value="Integrase-like_cat_sf"/>
</dbReference>
<evidence type="ECO:0000259" key="4">
    <source>
        <dbReference type="PROSITE" id="PS51898"/>
    </source>
</evidence>
<dbReference type="Pfam" id="PF13102">
    <property type="entry name" value="Phage_int_SAM_5"/>
    <property type="match status" value="1"/>
</dbReference>